<feature type="transmembrane region" description="Helical" evidence="8">
    <location>
        <begin position="242"/>
        <end position="266"/>
    </location>
</feature>
<dbReference type="GO" id="GO:0042883">
    <property type="term" value="P:cysteine transport"/>
    <property type="evidence" value="ECO:0007669"/>
    <property type="project" value="InterPro"/>
</dbReference>
<evidence type="ECO:0000313" key="12">
    <source>
        <dbReference type="Proteomes" id="UP000524237"/>
    </source>
</evidence>
<dbReference type="InterPro" id="IPR014216">
    <property type="entry name" value="ABC_transptr_CydD"/>
</dbReference>
<dbReference type="AlphaFoldDB" id="A0A7W3PNH1"/>
<gene>
    <name evidence="11" type="ORF">FB555_000284</name>
</gene>
<dbReference type="GO" id="GO:0005524">
    <property type="term" value="F:ATP binding"/>
    <property type="evidence" value="ECO:0007669"/>
    <property type="project" value="UniProtKB-KW"/>
</dbReference>
<feature type="transmembrane region" description="Helical" evidence="8">
    <location>
        <begin position="133"/>
        <end position="154"/>
    </location>
</feature>
<dbReference type="Proteomes" id="UP000524237">
    <property type="component" value="Unassembled WGS sequence"/>
</dbReference>
<feature type="domain" description="ABC transmembrane type-1" evidence="10">
    <location>
        <begin position="22"/>
        <end position="304"/>
    </location>
</feature>
<evidence type="ECO:0000256" key="8">
    <source>
        <dbReference type="SAM" id="Phobius"/>
    </source>
</evidence>
<reference evidence="11 12" key="1">
    <citation type="submission" date="2020-07" db="EMBL/GenBank/DDBJ databases">
        <title>Sequencing the genomes of 1000 actinobacteria strains.</title>
        <authorList>
            <person name="Klenk H.-P."/>
        </authorList>
    </citation>
    <scope>NUCLEOTIDE SEQUENCE [LARGE SCALE GENOMIC DNA]</scope>
    <source>
        <strain evidence="11 12">DSM 23737</strain>
    </source>
</reference>
<feature type="region of interest" description="Disordered" evidence="7">
    <location>
        <begin position="322"/>
        <end position="349"/>
    </location>
</feature>
<name>A0A7W3PNH1_9MICO</name>
<dbReference type="PROSITE" id="PS50893">
    <property type="entry name" value="ABC_TRANSPORTER_2"/>
    <property type="match status" value="1"/>
</dbReference>
<comment type="caution">
    <text evidence="11">The sequence shown here is derived from an EMBL/GenBank/DDBJ whole genome shotgun (WGS) entry which is preliminary data.</text>
</comment>
<evidence type="ECO:0000256" key="4">
    <source>
        <dbReference type="ARBA" id="ARBA00022840"/>
    </source>
</evidence>
<dbReference type="Gene3D" id="3.40.50.300">
    <property type="entry name" value="P-loop containing nucleotide triphosphate hydrolases"/>
    <property type="match status" value="1"/>
</dbReference>
<dbReference type="CDD" id="cd18584">
    <property type="entry name" value="ABC_6TM_AarD_CydD"/>
    <property type="match status" value="1"/>
</dbReference>
<dbReference type="InterPro" id="IPR011527">
    <property type="entry name" value="ABC1_TM_dom"/>
</dbReference>
<evidence type="ECO:0000256" key="1">
    <source>
        <dbReference type="ARBA" id="ARBA00004651"/>
    </source>
</evidence>
<dbReference type="Pfam" id="PF00664">
    <property type="entry name" value="ABC_membrane"/>
    <property type="match status" value="1"/>
</dbReference>
<evidence type="ECO:0000256" key="6">
    <source>
        <dbReference type="ARBA" id="ARBA00023136"/>
    </source>
</evidence>
<accession>A0A7W3PNH1</accession>
<comment type="subcellular location">
    <subcellularLocation>
        <location evidence="1">Cell membrane</location>
        <topology evidence="1">Multi-pass membrane protein</topology>
    </subcellularLocation>
</comment>
<dbReference type="EMBL" id="JACGWU010000001">
    <property type="protein sequence ID" value="MBA8828213.1"/>
    <property type="molecule type" value="Genomic_DNA"/>
</dbReference>
<dbReference type="InterPro" id="IPR017871">
    <property type="entry name" value="ABC_transporter-like_CS"/>
</dbReference>
<dbReference type="SUPFAM" id="SSF90123">
    <property type="entry name" value="ABC transporter transmembrane region"/>
    <property type="match status" value="1"/>
</dbReference>
<keyword evidence="12" id="KW-1185">Reference proteome</keyword>
<dbReference type="Pfam" id="PF00005">
    <property type="entry name" value="ABC_tran"/>
    <property type="match status" value="1"/>
</dbReference>
<dbReference type="GO" id="GO:0005886">
    <property type="term" value="C:plasma membrane"/>
    <property type="evidence" value="ECO:0007669"/>
    <property type="project" value="UniProtKB-SubCell"/>
</dbReference>
<feature type="transmembrane region" description="Helical" evidence="8">
    <location>
        <begin position="19"/>
        <end position="43"/>
    </location>
</feature>
<proteinExistence type="predicted"/>
<dbReference type="PANTHER" id="PTHR24221:SF590">
    <property type="entry name" value="COMPONENT LINKED WITH THE ASSEMBLY OF CYTOCHROME' TRANSPORT TRANSMEMBRANE ATP-BINDING PROTEIN ABC TRANSPORTER CYDD-RELATED"/>
    <property type="match status" value="1"/>
</dbReference>
<evidence type="ECO:0000313" key="11">
    <source>
        <dbReference type="EMBL" id="MBA8828213.1"/>
    </source>
</evidence>
<evidence type="ECO:0000259" key="9">
    <source>
        <dbReference type="PROSITE" id="PS50893"/>
    </source>
</evidence>
<sequence length="603" mass="63346">MATSPLDPRLVRYASAARVFLVVGAFLALAQTATTLLFAWGVANAVGLAVAGAPFAEVLHYVVMVAAAVLARSAVLWLNDVVAARGAASVKSQLRLKLMQALSKLGPSWLSTRNTVHLTTVVGRGLEALDKYFANYVPQLILTAIATPIIVVILFTQDLFTGFVVLITLPLIPLFMALIGRATKAVQAQQWRQLTKLSSGFLDVVEGLSTLTIFGRARRQEQRIASLTNEYRLRTMKVLRMSFLSGFVLELVASLSVALVAVSIGVRLVDGTLTLAIGLFVLLLTPEAYLPLRNVGTQFHAAAEGVAAAEDVFEVLDAASGMSSGRSRKQGALDSSMTDSLGVRRDDQEASANGREFMVTLSGMAPATLMTDIPAFTVRGLTVAHGDIVVLDRLTTSFPAGSLTVITGPSGVGKTTLFSALLGFVKYTGDIGWGDTFFTGAAAARADISWASQKPSLVAGTIAANVSLGQPEVDPAVLAQSLTLAAAESLDPELLLGVGGSGLSGGQAQRVAIARAYYRAIVCKTPVIILDEPTSALDAVTEDLVISGARHFVDEGRTVIIVSHRRSVIAAADVILDLTPPVASSLLATDARAAQIHEAEVSA</sequence>
<protein>
    <submittedName>
        <fullName evidence="11">ATP-binding cassette subfamily C protein CydD</fullName>
    </submittedName>
</protein>
<dbReference type="GO" id="GO:0140359">
    <property type="term" value="F:ABC-type transporter activity"/>
    <property type="evidence" value="ECO:0007669"/>
    <property type="project" value="InterPro"/>
</dbReference>
<evidence type="ECO:0000256" key="7">
    <source>
        <dbReference type="SAM" id="MobiDB-lite"/>
    </source>
</evidence>
<feature type="domain" description="ABC transporter" evidence="9">
    <location>
        <begin position="376"/>
        <end position="596"/>
    </location>
</feature>
<dbReference type="Gene3D" id="1.20.1560.10">
    <property type="entry name" value="ABC transporter type 1, transmembrane domain"/>
    <property type="match status" value="1"/>
</dbReference>
<dbReference type="InterPro" id="IPR003593">
    <property type="entry name" value="AAA+_ATPase"/>
</dbReference>
<dbReference type="GO" id="GO:0016887">
    <property type="term" value="F:ATP hydrolysis activity"/>
    <property type="evidence" value="ECO:0007669"/>
    <property type="project" value="InterPro"/>
</dbReference>
<keyword evidence="3" id="KW-0547">Nucleotide-binding</keyword>
<keyword evidence="6 8" id="KW-0472">Membrane</keyword>
<dbReference type="PROSITE" id="PS00211">
    <property type="entry name" value="ABC_TRANSPORTER_1"/>
    <property type="match status" value="1"/>
</dbReference>
<keyword evidence="2 8" id="KW-0812">Transmembrane</keyword>
<evidence type="ECO:0000256" key="2">
    <source>
        <dbReference type="ARBA" id="ARBA00022692"/>
    </source>
</evidence>
<feature type="transmembrane region" description="Helical" evidence="8">
    <location>
        <begin position="160"/>
        <end position="179"/>
    </location>
</feature>
<keyword evidence="4 11" id="KW-0067">ATP-binding</keyword>
<dbReference type="NCBIfam" id="TIGR02857">
    <property type="entry name" value="CydD"/>
    <property type="match status" value="1"/>
</dbReference>
<evidence type="ECO:0000259" key="10">
    <source>
        <dbReference type="PROSITE" id="PS50929"/>
    </source>
</evidence>
<dbReference type="InterPro" id="IPR039421">
    <property type="entry name" value="Type_1_exporter"/>
</dbReference>
<dbReference type="PANTHER" id="PTHR24221">
    <property type="entry name" value="ATP-BINDING CASSETTE SUB-FAMILY B"/>
    <property type="match status" value="1"/>
</dbReference>
<dbReference type="RefSeq" id="WP_182483661.1">
    <property type="nucleotide sequence ID" value="NZ_JACGWU010000001.1"/>
</dbReference>
<keyword evidence="5 8" id="KW-1133">Transmembrane helix</keyword>
<dbReference type="InterPro" id="IPR003439">
    <property type="entry name" value="ABC_transporter-like_ATP-bd"/>
</dbReference>
<dbReference type="PROSITE" id="PS50929">
    <property type="entry name" value="ABC_TM1F"/>
    <property type="match status" value="1"/>
</dbReference>
<dbReference type="SUPFAM" id="SSF52540">
    <property type="entry name" value="P-loop containing nucleoside triphosphate hydrolases"/>
    <property type="match status" value="1"/>
</dbReference>
<feature type="transmembrane region" description="Helical" evidence="8">
    <location>
        <begin position="58"/>
        <end position="78"/>
    </location>
</feature>
<organism evidence="11 12">
    <name type="scientific">Alpinimonas psychrophila</name>
    <dbReference type="NCBI Taxonomy" id="748908"/>
    <lineage>
        <taxon>Bacteria</taxon>
        <taxon>Bacillati</taxon>
        <taxon>Actinomycetota</taxon>
        <taxon>Actinomycetes</taxon>
        <taxon>Micrococcales</taxon>
        <taxon>Microbacteriaceae</taxon>
        <taxon>Alpinimonas</taxon>
    </lineage>
</organism>
<evidence type="ECO:0000256" key="3">
    <source>
        <dbReference type="ARBA" id="ARBA00022741"/>
    </source>
</evidence>
<dbReference type="InterPro" id="IPR027417">
    <property type="entry name" value="P-loop_NTPase"/>
</dbReference>
<dbReference type="SMART" id="SM00382">
    <property type="entry name" value="AAA"/>
    <property type="match status" value="1"/>
</dbReference>
<dbReference type="InterPro" id="IPR036640">
    <property type="entry name" value="ABC1_TM_sf"/>
</dbReference>
<evidence type="ECO:0000256" key="5">
    <source>
        <dbReference type="ARBA" id="ARBA00022989"/>
    </source>
</evidence>